<evidence type="ECO:0000259" key="1">
    <source>
        <dbReference type="Pfam" id="PF13681"/>
    </source>
</evidence>
<reference evidence="3 4" key="1">
    <citation type="submission" date="2021-02" db="EMBL/GenBank/DDBJ databases">
        <title>A novel species of genus Amphritea isolated from a fishpond in China.</title>
        <authorList>
            <person name="Lu H."/>
        </authorList>
    </citation>
    <scope>NUCLEOTIDE SEQUENCE [LARGE SCALE GENOMIC DNA]</scope>
    <source>
        <strain evidence="3 4">RP18W</strain>
    </source>
</reference>
<comment type="caution">
    <text evidence="3">The sequence shown here is derived from an EMBL/GenBank/DDBJ whole genome shotgun (WGS) entry which is preliminary data.</text>
</comment>
<accession>A0ABS2WBF3</accession>
<feature type="domain" description="Type 4 fimbrial biogenesis protein PilX N-terminal" evidence="2">
    <location>
        <begin position="5"/>
        <end position="54"/>
    </location>
</feature>
<evidence type="ECO:0000259" key="2">
    <source>
        <dbReference type="Pfam" id="PF14341"/>
    </source>
</evidence>
<dbReference type="Pfam" id="PF13681">
    <property type="entry name" value="PilX"/>
    <property type="match status" value="1"/>
</dbReference>
<evidence type="ECO:0008006" key="5">
    <source>
        <dbReference type="Google" id="ProtNLM"/>
    </source>
</evidence>
<dbReference type="InterPro" id="IPR025205">
    <property type="entry name" value="PilX/PilW_C"/>
</dbReference>
<dbReference type="Pfam" id="PF14341">
    <property type="entry name" value="PilX_N"/>
    <property type="match status" value="1"/>
</dbReference>
<organism evidence="3 4">
    <name type="scientific">Amphritea pacifica</name>
    <dbReference type="NCBI Taxonomy" id="2811233"/>
    <lineage>
        <taxon>Bacteria</taxon>
        <taxon>Pseudomonadati</taxon>
        <taxon>Pseudomonadota</taxon>
        <taxon>Gammaproteobacteria</taxon>
        <taxon>Oceanospirillales</taxon>
        <taxon>Oceanospirillaceae</taxon>
        <taxon>Amphritea</taxon>
    </lineage>
</organism>
<dbReference type="EMBL" id="JAFFZP010000032">
    <property type="protein sequence ID" value="MBN0989050.1"/>
    <property type="molecule type" value="Genomic_DNA"/>
</dbReference>
<keyword evidence="4" id="KW-1185">Reference proteome</keyword>
<proteinExistence type="predicted"/>
<dbReference type="Proteomes" id="UP000760472">
    <property type="component" value="Unassembled WGS sequence"/>
</dbReference>
<name>A0ABS2WBF3_9GAMM</name>
<dbReference type="RefSeq" id="WP_205214132.1">
    <property type="nucleotide sequence ID" value="NZ_JAFFZP010000032.1"/>
</dbReference>
<evidence type="ECO:0000313" key="3">
    <source>
        <dbReference type="EMBL" id="MBN0989050.1"/>
    </source>
</evidence>
<dbReference type="InterPro" id="IPR025746">
    <property type="entry name" value="PilX_N_dom"/>
</dbReference>
<sequence>MNRQRGSVLIVSLIFVVLMSIIAVSGMQITSLEERMAGNHQDKDRAFQAAEAALVEGEQYVLTTSFDREVNFKTACTGSLCFDDECAGGLCLTGRITSGCEIRETENEPWLENDNSAYGSPLTDGNNGAGNLINVWTTNGKHRVASESLDGVTSSAKYIIEFICFTPKDPDAPAPDAYPNDSAEWSEMYRITALGTGGQDSNRVMLQSILKKD</sequence>
<protein>
    <recommendedName>
        <fullName evidence="5">Pilus assembly protein PilX</fullName>
    </recommendedName>
</protein>
<feature type="domain" description="PilX/PilW C-terminal" evidence="1">
    <location>
        <begin position="124"/>
        <end position="211"/>
    </location>
</feature>
<gene>
    <name evidence="3" type="ORF">JW498_16915</name>
</gene>
<evidence type="ECO:0000313" key="4">
    <source>
        <dbReference type="Proteomes" id="UP000760472"/>
    </source>
</evidence>